<feature type="region of interest" description="Disordered" evidence="1">
    <location>
        <begin position="1"/>
        <end position="84"/>
    </location>
</feature>
<feature type="compositionally biased region" description="Basic and acidic residues" evidence="1">
    <location>
        <begin position="14"/>
        <end position="32"/>
    </location>
</feature>
<protein>
    <submittedName>
        <fullName evidence="2">Uncharacterized protein</fullName>
    </submittedName>
</protein>
<dbReference type="AlphaFoldDB" id="A0A5B7IGL3"/>
<gene>
    <name evidence="2" type="ORF">E2C01_077671</name>
</gene>
<accession>A0A5B7IGL3</accession>
<feature type="compositionally biased region" description="Basic and acidic residues" evidence="1">
    <location>
        <begin position="70"/>
        <end position="84"/>
    </location>
</feature>
<evidence type="ECO:0000256" key="1">
    <source>
        <dbReference type="SAM" id="MobiDB-lite"/>
    </source>
</evidence>
<organism evidence="2 3">
    <name type="scientific">Portunus trituberculatus</name>
    <name type="common">Swimming crab</name>
    <name type="synonym">Neptunus trituberculatus</name>
    <dbReference type="NCBI Taxonomy" id="210409"/>
    <lineage>
        <taxon>Eukaryota</taxon>
        <taxon>Metazoa</taxon>
        <taxon>Ecdysozoa</taxon>
        <taxon>Arthropoda</taxon>
        <taxon>Crustacea</taxon>
        <taxon>Multicrustacea</taxon>
        <taxon>Malacostraca</taxon>
        <taxon>Eumalacostraca</taxon>
        <taxon>Eucarida</taxon>
        <taxon>Decapoda</taxon>
        <taxon>Pleocyemata</taxon>
        <taxon>Brachyura</taxon>
        <taxon>Eubrachyura</taxon>
        <taxon>Portunoidea</taxon>
        <taxon>Portunidae</taxon>
        <taxon>Portuninae</taxon>
        <taxon>Portunus</taxon>
    </lineage>
</organism>
<dbReference type="EMBL" id="VSRR010061211">
    <property type="protein sequence ID" value="MPC82982.1"/>
    <property type="molecule type" value="Genomic_DNA"/>
</dbReference>
<keyword evidence="3" id="KW-1185">Reference proteome</keyword>
<proteinExistence type="predicted"/>
<dbReference type="Proteomes" id="UP000324222">
    <property type="component" value="Unassembled WGS sequence"/>
</dbReference>
<name>A0A5B7IGL3_PORTR</name>
<sequence length="84" mass="9182">MRDGGGRKRKNRERKAEEKRGDGRGEGGKGKETVGVQSEGSFRFPNLVPSDRDDHLEGKDTLHDAFVSRAKGEARAKGKSDEGV</sequence>
<evidence type="ECO:0000313" key="3">
    <source>
        <dbReference type="Proteomes" id="UP000324222"/>
    </source>
</evidence>
<evidence type="ECO:0000313" key="2">
    <source>
        <dbReference type="EMBL" id="MPC82982.1"/>
    </source>
</evidence>
<reference evidence="2 3" key="1">
    <citation type="submission" date="2019-05" db="EMBL/GenBank/DDBJ databases">
        <title>Another draft genome of Portunus trituberculatus and its Hox gene families provides insights of decapod evolution.</title>
        <authorList>
            <person name="Jeong J.-H."/>
            <person name="Song I."/>
            <person name="Kim S."/>
            <person name="Choi T."/>
            <person name="Kim D."/>
            <person name="Ryu S."/>
            <person name="Kim W."/>
        </authorList>
    </citation>
    <scope>NUCLEOTIDE SEQUENCE [LARGE SCALE GENOMIC DNA]</scope>
    <source>
        <tissue evidence="2">Muscle</tissue>
    </source>
</reference>
<feature type="compositionally biased region" description="Basic and acidic residues" evidence="1">
    <location>
        <begin position="50"/>
        <end position="63"/>
    </location>
</feature>
<comment type="caution">
    <text evidence="2">The sequence shown here is derived from an EMBL/GenBank/DDBJ whole genome shotgun (WGS) entry which is preliminary data.</text>
</comment>